<keyword evidence="1" id="KW-0812">Transmembrane</keyword>
<keyword evidence="1" id="KW-0472">Membrane</keyword>
<dbReference type="EMBL" id="AFZD01000016">
    <property type="protein sequence ID" value="EHL12000.1"/>
    <property type="molecule type" value="Genomic_DNA"/>
</dbReference>
<evidence type="ECO:0000256" key="1">
    <source>
        <dbReference type="SAM" id="Phobius"/>
    </source>
</evidence>
<sequence length="114" mass="13839">MNCLEARKYIYDFVQGNWEEDRLEDFLQHIKTCPDCKEELRVTHMIYHGLRSLDGKENMPVDRSYRKMEEEAEHFLRLGHFFSAVRISSETLVFWALFFSLFYFILGYLPLIFR</sequence>
<accession>G9WUI2</accession>
<evidence type="ECO:0000313" key="3">
    <source>
        <dbReference type="Proteomes" id="UP000003527"/>
    </source>
</evidence>
<gene>
    <name evidence="2" type="ORF">HMPREF9624_00307</name>
</gene>
<dbReference type="RefSeq" id="WP_009427997.1">
    <property type="nucleotide sequence ID" value="NZ_JH414504.1"/>
</dbReference>
<reference evidence="2 3" key="1">
    <citation type="submission" date="2011-08" db="EMBL/GenBank/DDBJ databases">
        <title>The Genome Sequence of Oribacterium sp. ACB7.</title>
        <authorList>
            <consortium name="The Broad Institute Genome Sequencing Platform"/>
            <person name="Earl A."/>
            <person name="Ward D."/>
            <person name="Feldgarden M."/>
            <person name="Gevers D."/>
            <person name="Sizova M."/>
            <person name="Hazen A."/>
            <person name="Epstein S."/>
            <person name="Young S.K."/>
            <person name="Zeng Q."/>
            <person name="Gargeya S."/>
            <person name="Fitzgerald M."/>
            <person name="Haas B."/>
            <person name="Abouelleil A."/>
            <person name="Alvarado L."/>
            <person name="Arachchi H.M."/>
            <person name="Berlin A."/>
            <person name="Brown A."/>
            <person name="Chapman S.B."/>
            <person name="Chen Z."/>
            <person name="Dunbar C."/>
            <person name="Freedman E."/>
            <person name="Gearin G."/>
            <person name="Gellesch M."/>
            <person name="Goldberg J."/>
            <person name="Griggs A."/>
            <person name="Gujja S."/>
            <person name="Heiman D."/>
            <person name="Howarth C."/>
            <person name="Larson L."/>
            <person name="Lui A."/>
            <person name="MacDonald P.J.P."/>
            <person name="Montmayeur A."/>
            <person name="Murphy C."/>
            <person name="Neiman D."/>
            <person name="Pearson M."/>
            <person name="Priest M."/>
            <person name="Roberts A."/>
            <person name="Saif S."/>
            <person name="Shea T."/>
            <person name="Shenoy N."/>
            <person name="Sisk P."/>
            <person name="Stolte C."/>
            <person name="Sykes S."/>
            <person name="Wortman J."/>
            <person name="Nusbaum C."/>
            <person name="Birren B."/>
        </authorList>
    </citation>
    <scope>NUCLEOTIDE SEQUENCE [LARGE SCALE GENOMIC DNA]</scope>
    <source>
        <strain evidence="2 3">ACB7</strain>
    </source>
</reference>
<dbReference type="AlphaFoldDB" id="G9WUI2"/>
<proteinExistence type="predicted"/>
<evidence type="ECO:0008006" key="4">
    <source>
        <dbReference type="Google" id="ProtNLM"/>
    </source>
</evidence>
<organism evidence="2 3">
    <name type="scientific">Oribacterium asaccharolyticum ACB7</name>
    <dbReference type="NCBI Taxonomy" id="796944"/>
    <lineage>
        <taxon>Bacteria</taxon>
        <taxon>Bacillati</taxon>
        <taxon>Bacillota</taxon>
        <taxon>Clostridia</taxon>
        <taxon>Lachnospirales</taxon>
        <taxon>Lachnospiraceae</taxon>
        <taxon>Oribacterium</taxon>
    </lineage>
</organism>
<keyword evidence="1" id="KW-1133">Transmembrane helix</keyword>
<dbReference type="HOGENOM" id="CLU_141480_1_0_9"/>
<dbReference type="Proteomes" id="UP000003527">
    <property type="component" value="Unassembled WGS sequence"/>
</dbReference>
<feature type="transmembrane region" description="Helical" evidence="1">
    <location>
        <begin position="92"/>
        <end position="113"/>
    </location>
</feature>
<evidence type="ECO:0000313" key="2">
    <source>
        <dbReference type="EMBL" id="EHL12000.1"/>
    </source>
</evidence>
<dbReference type="PATRIC" id="fig|796944.3.peg.1014"/>
<protein>
    <recommendedName>
        <fullName evidence="4">Zinc-finger domain-containing protein</fullName>
    </recommendedName>
</protein>
<comment type="caution">
    <text evidence="2">The sequence shown here is derived from an EMBL/GenBank/DDBJ whole genome shotgun (WGS) entry which is preliminary data.</text>
</comment>
<keyword evidence="3" id="KW-1185">Reference proteome</keyword>
<name>G9WUI2_9FIRM</name>